<name>A0A1W1BEL4_9ZZZZ</name>
<dbReference type="NCBIfam" id="TIGR01898">
    <property type="entry name" value="cas_TM1791_cmr6"/>
    <property type="match status" value="1"/>
</dbReference>
<keyword evidence="1" id="KW-0051">Antiviral defense</keyword>
<organism evidence="4">
    <name type="scientific">hydrothermal vent metagenome</name>
    <dbReference type="NCBI Taxonomy" id="652676"/>
    <lineage>
        <taxon>unclassified sequences</taxon>
        <taxon>metagenomes</taxon>
        <taxon>ecological metagenomes</taxon>
    </lineage>
</organism>
<evidence type="ECO:0000313" key="4">
    <source>
        <dbReference type="EMBL" id="SFV51939.1"/>
    </source>
</evidence>
<evidence type="ECO:0000256" key="2">
    <source>
        <dbReference type="SAM" id="Coils"/>
    </source>
</evidence>
<accession>A0A1W1BEL4</accession>
<gene>
    <name evidence="4" type="ORF">MNB_SM-7-1183</name>
</gene>
<keyword evidence="2" id="KW-0175">Coiled coil</keyword>
<proteinExistence type="predicted"/>
<feature type="coiled-coil region" evidence="2">
    <location>
        <begin position="243"/>
        <end position="284"/>
    </location>
</feature>
<protein>
    <submittedName>
        <fullName evidence="4">CRISPR-associated RAMP Cmr6</fullName>
    </submittedName>
</protein>
<dbReference type="AlphaFoldDB" id="A0A1W1BEL4"/>
<dbReference type="GO" id="GO:0051607">
    <property type="term" value="P:defense response to virus"/>
    <property type="evidence" value="ECO:0007669"/>
    <property type="project" value="UniProtKB-KW"/>
</dbReference>
<evidence type="ECO:0000256" key="1">
    <source>
        <dbReference type="ARBA" id="ARBA00023118"/>
    </source>
</evidence>
<reference evidence="4" key="1">
    <citation type="submission" date="2016-10" db="EMBL/GenBank/DDBJ databases">
        <authorList>
            <person name="de Groot N.N."/>
        </authorList>
    </citation>
    <scope>NUCLEOTIDE SEQUENCE</scope>
</reference>
<dbReference type="Pfam" id="PF03787">
    <property type="entry name" value="RAMPs"/>
    <property type="match status" value="1"/>
</dbReference>
<dbReference type="PANTHER" id="PTHR39965:SF1">
    <property type="entry name" value="CRISPR SYSTEM CMR SUBUNIT CMR6"/>
    <property type="match status" value="1"/>
</dbReference>
<dbReference type="PANTHER" id="PTHR39965">
    <property type="entry name" value="CRISPR SYSTEM CMR SUBUNIT CMR6"/>
    <property type="match status" value="1"/>
</dbReference>
<evidence type="ECO:0000259" key="3">
    <source>
        <dbReference type="Pfam" id="PF03787"/>
    </source>
</evidence>
<dbReference type="InterPro" id="IPR005537">
    <property type="entry name" value="RAMP_III_fam"/>
</dbReference>
<dbReference type="EMBL" id="FPHB01000020">
    <property type="protein sequence ID" value="SFV51939.1"/>
    <property type="molecule type" value="Genomic_DNA"/>
</dbReference>
<feature type="domain" description="CRISPR type III-associated protein" evidence="3">
    <location>
        <begin position="48"/>
        <end position="239"/>
    </location>
</feature>
<sequence>MSKPNLGWLFYKEMYAKGDDSEHIKSIHDKLLRANAKDETLMIPHSFKLTTTYPGLIIGSGYAHGIKNDDDSKIGFYFDFTSGVPTLPGSSIKGVLRSLFGYDKTSKNRAQKHKLIQTLLGKEVDVEKLGAEIFDGIKDGESLSIYERDRFYEARAVKTSGALLQDDYITPHKDPLADPNPIKFIKVAGGVTFEFSFELSDTKIDEIEISSEEKLLLFAQLLQFNGVGAKTNVGYGQFEAKSKEELLNERKLHLETIKKHKEQKQKQKEERAKEQKLKEALANASKPSQQVEIAIANIKENKDIYEYLSTLTLSAQDKEEIVPIIEKKIGPKPPKPKNKAAIKWAIKIYEFLGK</sequence>
<dbReference type="InterPro" id="IPR010172">
    <property type="entry name" value="CRISPR-assoc_prot_TM1791"/>
</dbReference>